<dbReference type="PANTHER" id="PTHR45663:SF11">
    <property type="entry name" value="GEO12009P1"/>
    <property type="match status" value="1"/>
</dbReference>
<evidence type="ECO:0000313" key="8">
    <source>
        <dbReference type="EMBL" id="APZ91027.1"/>
    </source>
</evidence>
<dbReference type="SUPFAM" id="SSF52833">
    <property type="entry name" value="Thioredoxin-like"/>
    <property type="match status" value="1"/>
</dbReference>
<dbReference type="InterPro" id="IPR005746">
    <property type="entry name" value="Thioredoxin"/>
</dbReference>
<dbReference type="Gene3D" id="3.40.30.10">
    <property type="entry name" value="Glutaredoxin"/>
    <property type="match status" value="1"/>
</dbReference>
<dbReference type="PRINTS" id="PR00421">
    <property type="entry name" value="THIOREDOXIN"/>
</dbReference>
<evidence type="ECO:0000259" key="7">
    <source>
        <dbReference type="PROSITE" id="PS51352"/>
    </source>
</evidence>
<dbReference type="GO" id="GO:0015035">
    <property type="term" value="F:protein-disulfide reductase activity"/>
    <property type="evidence" value="ECO:0007669"/>
    <property type="project" value="UniProtKB-UniRule"/>
</dbReference>
<dbReference type="AlphaFoldDB" id="A0A1P8WAD8"/>
<dbReference type="GO" id="GO:0005829">
    <property type="term" value="C:cytosol"/>
    <property type="evidence" value="ECO:0007669"/>
    <property type="project" value="TreeGrafter"/>
</dbReference>
<dbReference type="PANTHER" id="PTHR45663">
    <property type="entry name" value="GEO12009P1"/>
    <property type="match status" value="1"/>
</dbReference>
<accession>A0A1P8WAD8</accession>
<dbReference type="RefSeq" id="WP_229360837.1">
    <property type="nucleotide sequence ID" value="NZ_CP017641.1"/>
</dbReference>
<dbReference type="InterPro" id="IPR013766">
    <property type="entry name" value="Thioredoxin_domain"/>
</dbReference>
<gene>
    <name evidence="8" type="ORF">Fuma_00611</name>
</gene>
<evidence type="ECO:0000256" key="3">
    <source>
        <dbReference type="ARBA" id="ARBA00022982"/>
    </source>
</evidence>
<evidence type="ECO:0000256" key="1">
    <source>
        <dbReference type="ARBA" id="ARBA00008987"/>
    </source>
</evidence>
<keyword evidence="3" id="KW-0249">Electron transport</keyword>
<dbReference type="FunFam" id="3.40.30.10:FF:000001">
    <property type="entry name" value="Thioredoxin"/>
    <property type="match status" value="1"/>
</dbReference>
<dbReference type="Pfam" id="PF00085">
    <property type="entry name" value="Thioredoxin"/>
    <property type="match status" value="1"/>
</dbReference>
<dbReference type="GO" id="GO:0045454">
    <property type="term" value="P:cell redox homeostasis"/>
    <property type="evidence" value="ECO:0007669"/>
    <property type="project" value="TreeGrafter"/>
</dbReference>
<dbReference type="CDD" id="cd02947">
    <property type="entry name" value="TRX_family"/>
    <property type="match status" value="1"/>
</dbReference>
<keyword evidence="4" id="KW-1015">Disulfide bond</keyword>
<dbReference type="KEGG" id="fmr:Fuma_00611"/>
<protein>
    <recommendedName>
        <fullName evidence="6">Thioredoxin</fullName>
    </recommendedName>
</protein>
<dbReference type="PROSITE" id="PS51352">
    <property type="entry name" value="THIOREDOXIN_2"/>
    <property type="match status" value="1"/>
</dbReference>
<organism evidence="8 9">
    <name type="scientific">Fuerstiella marisgermanici</name>
    <dbReference type="NCBI Taxonomy" id="1891926"/>
    <lineage>
        <taxon>Bacteria</taxon>
        <taxon>Pseudomonadati</taxon>
        <taxon>Planctomycetota</taxon>
        <taxon>Planctomycetia</taxon>
        <taxon>Planctomycetales</taxon>
        <taxon>Planctomycetaceae</taxon>
        <taxon>Fuerstiella</taxon>
    </lineage>
</organism>
<dbReference type="NCBIfam" id="TIGR01068">
    <property type="entry name" value="thioredoxin"/>
    <property type="match status" value="1"/>
</dbReference>
<keyword evidence="5" id="KW-0676">Redox-active center</keyword>
<dbReference type="Proteomes" id="UP000187735">
    <property type="component" value="Chromosome"/>
</dbReference>
<dbReference type="STRING" id="1891926.Fuma_00611"/>
<keyword evidence="2" id="KW-0813">Transport</keyword>
<keyword evidence="9" id="KW-1185">Reference proteome</keyword>
<dbReference type="InterPro" id="IPR017937">
    <property type="entry name" value="Thioredoxin_CS"/>
</dbReference>
<dbReference type="EMBL" id="CP017641">
    <property type="protein sequence ID" value="APZ91027.1"/>
    <property type="molecule type" value="Genomic_DNA"/>
</dbReference>
<feature type="domain" description="Thioredoxin" evidence="7">
    <location>
        <begin position="34"/>
        <end position="152"/>
    </location>
</feature>
<evidence type="ECO:0000256" key="2">
    <source>
        <dbReference type="ARBA" id="ARBA00022448"/>
    </source>
</evidence>
<dbReference type="InterPro" id="IPR036249">
    <property type="entry name" value="Thioredoxin-like_sf"/>
</dbReference>
<dbReference type="PROSITE" id="PS51257">
    <property type="entry name" value="PROKAR_LIPOPROTEIN"/>
    <property type="match status" value="1"/>
</dbReference>
<proteinExistence type="inferred from homology"/>
<evidence type="ECO:0000256" key="4">
    <source>
        <dbReference type="ARBA" id="ARBA00023157"/>
    </source>
</evidence>
<evidence type="ECO:0000256" key="5">
    <source>
        <dbReference type="ARBA" id="ARBA00023284"/>
    </source>
</evidence>
<dbReference type="PROSITE" id="PS00194">
    <property type="entry name" value="THIOREDOXIN_1"/>
    <property type="match status" value="1"/>
</dbReference>
<reference evidence="8 9" key="1">
    <citation type="journal article" date="2016" name="Front. Microbiol.">
        <title>Fuerstia marisgermanicae gen. nov., sp. nov., an Unusual Member of the Phylum Planctomycetes from the German Wadden Sea.</title>
        <authorList>
            <person name="Kohn T."/>
            <person name="Heuer A."/>
            <person name="Jogler M."/>
            <person name="Vollmers J."/>
            <person name="Boedeker C."/>
            <person name="Bunk B."/>
            <person name="Rast P."/>
            <person name="Borchert D."/>
            <person name="Glockner I."/>
            <person name="Freese H.M."/>
            <person name="Klenk H.P."/>
            <person name="Overmann J."/>
            <person name="Kaster A.K."/>
            <person name="Rohde M."/>
            <person name="Wiegand S."/>
            <person name="Jogler C."/>
        </authorList>
    </citation>
    <scope>NUCLEOTIDE SEQUENCE [LARGE SCALE GENOMIC DNA]</scope>
    <source>
        <strain evidence="8 9">NH11</strain>
    </source>
</reference>
<name>A0A1P8WAD8_9PLAN</name>
<evidence type="ECO:0000256" key="6">
    <source>
        <dbReference type="NCBIfam" id="TIGR01068"/>
    </source>
</evidence>
<evidence type="ECO:0000313" key="9">
    <source>
        <dbReference type="Proteomes" id="UP000187735"/>
    </source>
</evidence>
<comment type="similarity">
    <text evidence="1">Belongs to the thioredoxin family.</text>
</comment>
<sequence length="158" mass="17101">MTHIFNRLTAVVGLSTMALLSGCVDSEVNSVSEVATGEPEPSEPEHYYINVDESNFEEVVVNAGKPVLVDFWAPWCGPCRMIAPSVEEIAADYKDRAVVVKINVDEAPELAQRYEATSIPLLVYLRDGEKVDQLVGAVPKDQIEAKLAALVSDGAPAE</sequence>